<protein>
    <submittedName>
        <fullName evidence="3">Unannotated protein</fullName>
    </submittedName>
</protein>
<dbReference type="InterPro" id="IPR007184">
    <property type="entry name" value="Mannoside_phosphorylase"/>
</dbReference>
<reference evidence="3" key="1">
    <citation type="submission" date="2020-05" db="EMBL/GenBank/DDBJ databases">
        <authorList>
            <person name="Chiriac C."/>
            <person name="Salcher M."/>
            <person name="Ghai R."/>
            <person name="Kavagutti S V."/>
        </authorList>
    </citation>
    <scope>NUCLEOTIDE SEQUENCE</scope>
</reference>
<evidence type="ECO:0000256" key="2">
    <source>
        <dbReference type="ARBA" id="ARBA00022679"/>
    </source>
</evidence>
<dbReference type="SUPFAM" id="SSF75005">
    <property type="entry name" value="Arabinanase/levansucrase/invertase"/>
    <property type="match status" value="1"/>
</dbReference>
<gene>
    <name evidence="3" type="ORF">UFOPK1493_01513</name>
</gene>
<dbReference type="AlphaFoldDB" id="A0A6J6D149"/>
<dbReference type="PANTHER" id="PTHR34106">
    <property type="entry name" value="GLYCOSIDASE"/>
    <property type="match status" value="1"/>
</dbReference>
<evidence type="ECO:0000256" key="1">
    <source>
        <dbReference type="ARBA" id="ARBA00022676"/>
    </source>
</evidence>
<accession>A0A6J6D149</accession>
<evidence type="ECO:0000313" key="3">
    <source>
        <dbReference type="EMBL" id="CAB4557517.1"/>
    </source>
</evidence>
<dbReference type="EMBL" id="CAEZSR010000046">
    <property type="protein sequence ID" value="CAB4557517.1"/>
    <property type="molecule type" value="Genomic_DNA"/>
</dbReference>
<dbReference type="Gene3D" id="2.115.10.20">
    <property type="entry name" value="Glycosyl hydrolase domain, family 43"/>
    <property type="match status" value="1"/>
</dbReference>
<dbReference type="PANTHER" id="PTHR34106:SF4">
    <property type="entry name" value="BLL5143 PROTEIN"/>
    <property type="match status" value="1"/>
</dbReference>
<keyword evidence="2" id="KW-0808">Transferase</keyword>
<dbReference type="GO" id="GO:0016757">
    <property type="term" value="F:glycosyltransferase activity"/>
    <property type="evidence" value="ECO:0007669"/>
    <property type="project" value="UniProtKB-KW"/>
</dbReference>
<name>A0A6J6D149_9ZZZZ</name>
<dbReference type="Pfam" id="PF04041">
    <property type="entry name" value="Glyco_hydro_130"/>
    <property type="match status" value="1"/>
</dbReference>
<proteinExistence type="predicted"/>
<dbReference type="InterPro" id="IPR023296">
    <property type="entry name" value="Glyco_hydro_beta-prop_sf"/>
</dbReference>
<keyword evidence="1" id="KW-0328">Glycosyltransferase</keyword>
<organism evidence="3">
    <name type="scientific">freshwater metagenome</name>
    <dbReference type="NCBI Taxonomy" id="449393"/>
    <lineage>
        <taxon>unclassified sequences</taxon>
        <taxon>metagenomes</taxon>
        <taxon>ecological metagenomes</taxon>
    </lineage>
</organism>
<sequence>MSASPLMTDADVDLRPDLRRVILRFFVPGREDVGPGDSRAGNVIDRVLALSAEDVDAELDSLRARFGDRHDHLDDSFARHADLATMRVDPTVEISRQHHLLLGAAFTHEYATEGAALCNPSIVALPDRSPDGGTRFVLSTRGIGEGHRSSIGFRLGSISPSGVVTVEPPGARPCAGIAAPGIHHRSVVHRRLQEADDDHDNAAYVLDALPERFDDRQLAHGIEMLEDDAATRRRASMTAAHLRRIALGSYRVDFPDDVALADRVLWPHAPDERYGMEDARFVEITDGSGPRYCATYTAFNGADIHQYLLTTEDFRSFAVGPMAGSAARGKGLALFPRRVGGRYLALSRADRETNALAVSDDLRCWDDATPLQLPSRPWEVLQLGNCGSPIETELGWLVLTHGVGAMRTYSIGAILLDLDEPHRVIGATAQPLLTPHGDRQDGYVPNVVYTCGALAHGDLLVVPYAVGDQRIALASASIAGILDSMESRMEPR</sequence>